<evidence type="ECO:0000256" key="12">
    <source>
        <dbReference type="ARBA" id="ARBA00029354"/>
    </source>
</evidence>
<dbReference type="InterPro" id="IPR012337">
    <property type="entry name" value="RNaseH-like_sf"/>
</dbReference>
<evidence type="ECO:0000256" key="13">
    <source>
        <dbReference type="HAMAP-Rule" id="MF_00034"/>
    </source>
</evidence>
<dbReference type="GO" id="GO:0006310">
    <property type="term" value="P:DNA recombination"/>
    <property type="evidence" value="ECO:0007669"/>
    <property type="project" value="UniProtKB-UniRule"/>
</dbReference>
<feature type="active site" evidence="13">
    <location>
        <position position="67"/>
    </location>
</feature>
<dbReference type="GO" id="GO:0008821">
    <property type="term" value="F:crossover junction DNA endonuclease activity"/>
    <property type="evidence" value="ECO:0007669"/>
    <property type="project" value="UniProtKB-UniRule"/>
</dbReference>
<evidence type="ECO:0000313" key="15">
    <source>
        <dbReference type="EMBL" id="PIV10236.1"/>
    </source>
</evidence>
<sequence length="156" mass="17381">MVIMGIDPGTAITGYGVIDKQSNELITLDYGCIRTEARFSTAERLGQIDRQLVKLIKKYKPDQIAVEDIFFFKNLKTVIKVSQARGVVLARAARLKTPVFEYTPLQVKQAVTSYGRAEKKQVQEMVKLLLNLKEIPEPDDAADALAVAICCAHSLR</sequence>
<gene>
    <name evidence="13" type="primary">ruvC</name>
    <name evidence="15" type="ORF">COS49_01490</name>
</gene>
<proteinExistence type="inferred from homology"/>
<dbReference type="NCBIfam" id="TIGR00228">
    <property type="entry name" value="ruvC"/>
    <property type="match status" value="1"/>
</dbReference>
<protein>
    <recommendedName>
        <fullName evidence="13 14">Crossover junction endodeoxyribonuclease RuvC</fullName>
        <ecNumber evidence="13 14">3.1.21.10</ecNumber>
    </recommendedName>
    <alternativeName>
        <fullName evidence="13">Holliday junction nuclease RuvC</fullName>
    </alternativeName>
    <alternativeName>
        <fullName evidence="13">Holliday junction resolvase RuvC</fullName>
    </alternativeName>
</protein>
<dbReference type="EC" id="3.1.21.10" evidence="13 14"/>
<dbReference type="Gene3D" id="3.30.420.10">
    <property type="entry name" value="Ribonuclease H-like superfamily/Ribonuclease H"/>
    <property type="match status" value="1"/>
</dbReference>
<evidence type="ECO:0000256" key="2">
    <source>
        <dbReference type="ARBA" id="ARBA00022490"/>
    </source>
</evidence>
<dbReference type="InterPro" id="IPR036397">
    <property type="entry name" value="RNaseH_sf"/>
</dbReference>
<keyword evidence="11 13" id="KW-0234">DNA repair</keyword>
<comment type="subunit">
    <text evidence="13">Homodimer which binds Holliday junction (HJ) DNA. The HJ becomes 2-fold symmetrical on binding to RuvC with unstacked arms; it has a different conformation from HJ DNA in complex with RuvA. In the full resolvosome a probable DNA-RuvA(4)-RuvB(12)-RuvC(2) complex forms which resolves the HJ.</text>
</comment>
<dbReference type="NCBIfam" id="NF000711">
    <property type="entry name" value="PRK00039.2-1"/>
    <property type="match status" value="1"/>
</dbReference>
<comment type="catalytic activity">
    <reaction evidence="12 13">
        <text>Endonucleolytic cleavage at a junction such as a reciprocal single-stranded crossover between two homologous DNA duplexes (Holliday junction).</text>
        <dbReference type="EC" id="3.1.21.10"/>
    </reaction>
</comment>
<dbReference type="Proteomes" id="UP000229894">
    <property type="component" value="Unassembled WGS sequence"/>
</dbReference>
<dbReference type="GO" id="GO:0003677">
    <property type="term" value="F:DNA binding"/>
    <property type="evidence" value="ECO:0007669"/>
    <property type="project" value="UniProtKB-KW"/>
</dbReference>
<keyword evidence="4 13" id="KW-0479">Metal-binding</keyword>
<keyword evidence="9 13" id="KW-0238">DNA-binding</keyword>
<dbReference type="GO" id="GO:0006281">
    <property type="term" value="P:DNA repair"/>
    <property type="evidence" value="ECO:0007669"/>
    <property type="project" value="UniProtKB-UniRule"/>
</dbReference>
<organism evidence="15 16">
    <name type="scientific">Candidatus Portnoybacteria bacterium CG03_land_8_20_14_0_80_41_10</name>
    <dbReference type="NCBI Taxonomy" id="1974808"/>
    <lineage>
        <taxon>Bacteria</taxon>
        <taxon>Candidatus Portnoyibacteriota</taxon>
    </lineage>
</organism>
<evidence type="ECO:0000256" key="7">
    <source>
        <dbReference type="ARBA" id="ARBA00022801"/>
    </source>
</evidence>
<dbReference type="SUPFAM" id="SSF53098">
    <property type="entry name" value="Ribonuclease H-like"/>
    <property type="match status" value="1"/>
</dbReference>
<evidence type="ECO:0000256" key="11">
    <source>
        <dbReference type="ARBA" id="ARBA00023204"/>
    </source>
</evidence>
<evidence type="ECO:0000256" key="9">
    <source>
        <dbReference type="ARBA" id="ARBA00023125"/>
    </source>
</evidence>
<keyword evidence="10 13" id="KW-0233">DNA recombination</keyword>
<dbReference type="HAMAP" id="MF_00034">
    <property type="entry name" value="RuvC"/>
    <property type="match status" value="1"/>
</dbReference>
<keyword evidence="8 13" id="KW-0460">Magnesium</keyword>
<evidence type="ECO:0000256" key="1">
    <source>
        <dbReference type="ARBA" id="ARBA00009518"/>
    </source>
</evidence>
<dbReference type="AlphaFoldDB" id="A0A2M7BUJ3"/>
<evidence type="ECO:0000256" key="10">
    <source>
        <dbReference type="ARBA" id="ARBA00023172"/>
    </source>
</evidence>
<keyword evidence="6 13" id="KW-0227">DNA damage</keyword>
<dbReference type="FunFam" id="3.30.420.10:FF:000002">
    <property type="entry name" value="Crossover junction endodeoxyribonuclease RuvC"/>
    <property type="match status" value="1"/>
</dbReference>
<keyword evidence="2 13" id="KW-0963">Cytoplasm</keyword>
<dbReference type="InterPro" id="IPR002176">
    <property type="entry name" value="X-over_junc_endoDNase_RuvC"/>
</dbReference>
<keyword evidence="3 13" id="KW-0540">Nuclease</keyword>
<dbReference type="GO" id="GO:0000287">
    <property type="term" value="F:magnesium ion binding"/>
    <property type="evidence" value="ECO:0007669"/>
    <property type="project" value="UniProtKB-UniRule"/>
</dbReference>
<evidence type="ECO:0000313" key="16">
    <source>
        <dbReference type="Proteomes" id="UP000229894"/>
    </source>
</evidence>
<keyword evidence="5 13" id="KW-0255">Endonuclease</keyword>
<dbReference type="PANTHER" id="PTHR30194:SF3">
    <property type="entry name" value="CROSSOVER JUNCTION ENDODEOXYRIBONUCLEASE RUVC"/>
    <property type="match status" value="1"/>
</dbReference>
<feature type="binding site" evidence="13">
    <location>
        <position position="7"/>
    </location>
    <ligand>
        <name>Mg(2+)</name>
        <dbReference type="ChEBI" id="CHEBI:18420"/>
        <label>1</label>
    </ligand>
</feature>
<evidence type="ECO:0000256" key="5">
    <source>
        <dbReference type="ARBA" id="ARBA00022759"/>
    </source>
</evidence>
<feature type="active site" evidence="13">
    <location>
        <position position="7"/>
    </location>
</feature>
<comment type="caution">
    <text evidence="15">The sequence shown here is derived from an EMBL/GenBank/DDBJ whole genome shotgun (WGS) entry which is preliminary data.</text>
</comment>
<comment type="function">
    <text evidence="13">The RuvA-RuvB-RuvC complex processes Holliday junction (HJ) DNA during genetic recombination and DNA repair. Endonuclease that resolves HJ intermediates. Cleaves cruciform DNA by making single-stranded nicks across the HJ at symmetrical positions within the homologous arms, yielding a 5'-phosphate and a 3'-hydroxyl group; requires a central core of homology in the junction. The consensus cleavage sequence is 5'-(A/T)TT(C/G)-3'. Cleavage occurs on the 3'-side of the TT dinucleotide at the point of strand exchange. HJ branch migration catalyzed by RuvA-RuvB allows RuvC to scan DNA until it finds its consensus sequence, where it cleaves and resolves the cruciform DNA.</text>
</comment>
<feature type="binding site" evidence="13">
    <location>
        <position position="140"/>
    </location>
    <ligand>
        <name>Mg(2+)</name>
        <dbReference type="ChEBI" id="CHEBI:18420"/>
        <label>1</label>
    </ligand>
</feature>
<comment type="cofactor">
    <cofactor evidence="13">
        <name>Mg(2+)</name>
        <dbReference type="ChEBI" id="CHEBI:18420"/>
    </cofactor>
    <text evidence="13">Binds 2 Mg(2+) ion per subunit.</text>
</comment>
<keyword evidence="7 13" id="KW-0378">Hydrolase</keyword>
<dbReference type="PRINTS" id="PR00696">
    <property type="entry name" value="RSOLVASERUVC"/>
</dbReference>
<dbReference type="GO" id="GO:0005737">
    <property type="term" value="C:cytoplasm"/>
    <property type="evidence" value="ECO:0007669"/>
    <property type="project" value="UniProtKB-SubCell"/>
</dbReference>
<reference evidence="16" key="1">
    <citation type="submission" date="2017-09" db="EMBL/GenBank/DDBJ databases">
        <title>Depth-based differentiation of microbial function through sediment-hosted aquifers and enrichment of novel symbionts in the deep terrestrial subsurface.</title>
        <authorList>
            <person name="Probst A.J."/>
            <person name="Ladd B."/>
            <person name="Jarett J.K."/>
            <person name="Geller-Mcgrath D.E."/>
            <person name="Sieber C.M.K."/>
            <person name="Emerson J.B."/>
            <person name="Anantharaman K."/>
            <person name="Thomas B.C."/>
            <person name="Malmstrom R."/>
            <person name="Stieglmeier M."/>
            <person name="Klingl A."/>
            <person name="Woyke T."/>
            <person name="Ryan C.M."/>
            <person name="Banfield J.F."/>
        </authorList>
    </citation>
    <scope>NUCLEOTIDE SEQUENCE [LARGE SCALE GENOMIC DNA]</scope>
</reference>
<dbReference type="EMBL" id="PEUX01000033">
    <property type="protein sequence ID" value="PIV10236.1"/>
    <property type="molecule type" value="Genomic_DNA"/>
</dbReference>
<dbReference type="PANTHER" id="PTHR30194">
    <property type="entry name" value="CROSSOVER JUNCTION ENDODEOXYRIBONUCLEASE RUVC"/>
    <property type="match status" value="1"/>
</dbReference>
<comment type="subcellular location">
    <subcellularLocation>
        <location evidence="13">Cytoplasm</location>
    </subcellularLocation>
</comment>
<comment type="similarity">
    <text evidence="1 13">Belongs to the RuvC family.</text>
</comment>
<dbReference type="GO" id="GO:0048476">
    <property type="term" value="C:Holliday junction resolvase complex"/>
    <property type="evidence" value="ECO:0007669"/>
    <property type="project" value="UniProtKB-UniRule"/>
</dbReference>
<name>A0A2M7BUJ3_9BACT</name>
<evidence type="ECO:0000256" key="4">
    <source>
        <dbReference type="ARBA" id="ARBA00022723"/>
    </source>
</evidence>
<evidence type="ECO:0000256" key="8">
    <source>
        <dbReference type="ARBA" id="ARBA00022842"/>
    </source>
</evidence>
<evidence type="ECO:0000256" key="6">
    <source>
        <dbReference type="ARBA" id="ARBA00022763"/>
    </source>
</evidence>
<accession>A0A2M7BUJ3</accession>
<evidence type="ECO:0000256" key="14">
    <source>
        <dbReference type="NCBIfam" id="TIGR00228"/>
    </source>
</evidence>
<feature type="binding site" evidence="13">
    <location>
        <position position="67"/>
    </location>
    <ligand>
        <name>Mg(2+)</name>
        <dbReference type="ChEBI" id="CHEBI:18420"/>
        <label>2</label>
    </ligand>
</feature>
<feature type="active site" evidence="13">
    <location>
        <position position="140"/>
    </location>
</feature>
<dbReference type="CDD" id="cd16962">
    <property type="entry name" value="RuvC"/>
    <property type="match status" value="1"/>
</dbReference>
<evidence type="ECO:0000256" key="3">
    <source>
        <dbReference type="ARBA" id="ARBA00022722"/>
    </source>
</evidence>
<dbReference type="Pfam" id="PF02075">
    <property type="entry name" value="RuvC"/>
    <property type="match status" value="1"/>
</dbReference>